<dbReference type="InterPro" id="IPR013969">
    <property type="entry name" value="Oligosacch_biosynth_Alg14"/>
</dbReference>
<dbReference type="PANTHER" id="PTHR12154">
    <property type="entry name" value="GLYCOSYL TRANSFERASE-RELATED"/>
    <property type="match status" value="1"/>
</dbReference>
<evidence type="ECO:0000313" key="7">
    <source>
        <dbReference type="Proteomes" id="UP000184076"/>
    </source>
</evidence>
<keyword evidence="2" id="KW-0812">Transmembrane</keyword>
<dbReference type="EMBL" id="FQVB01000008">
    <property type="protein sequence ID" value="SHE86112.1"/>
    <property type="molecule type" value="Genomic_DNA"/>
</dbReference>
<gene>
    <name evidence="6" type="ORF">SAMN02745206_00930</name>
</gene>
<dbReference type="RefSeq" id="WP_073037449.1">
    <property type="nucleotide sequence ID" value="NZ_FQVB01000008.1"/>
</dbReference>
<evidence type="ECO:0000256" key="1">
    <source>
        <dbReference type="ARBA" id="ARBA00004389"/>
    </source>
</evidence>
<dbReference type="Gene3D" id="3.40.50.2000">
    <property type="entry name" value="Glycogen Phosphorylase B"/>
    <property type="match status" value="1"/>
</dbReference>
<dbReference type="STRING" id="1121391.SAMN02745206_00930"/>
<keyword evidence="3" id="KW-0256">Endoplasmic reticulum</keyword>
<keyword evidence="7" id="KW-1185">Reference proteome</keyword>
<comment type="subcellular location">
    <subcellularLocation>
        <location evidence="1">Endoplasmic reticulum membrane</location>
        <topology evidence="1">Single-pass membrane protein</topology>
    </subcellularLocation>
</comment>
<dbReference type="PANTHER" id="PTHR12154:SF4">
    <property type="entry name" value="UDP-N-ACETYLGLUCOSAMINE TRANSFERASE SUBUNIT ALG14 HOMOLOG"/>
    <property type="match status" value="1"/>
</dbReference>
<reference evidence="7" key="1">
    <citation type="submission" date="2016-11" db="EMBL/GenBank/DDBJ databases">
        <authorList>
            <person name="Varghese N."/>
            <person name="Submissions S."/>
        </authorList>
    </citation>
    <scope>NUCLEOTIDE SEQUENCE [LARGE SCALE GENOMIC DNA]</scope>
    <source>
        <strain evidence="7">DSM 9756</strain>
    </source>
</reference>
<keyword evidence="4" id="KW-1133">Transmembrane helix</keyword>
<dbReference type="AlphaFoldDB" id="A0A1M4WYS3"/>
<dbReference type="Proteomes" id="UP000184076">
    <property type="component" value="Unassembled WGS sequence"/>
</dbReference>
<keyword evidence="5" id="KW-0472">Membrane</keyword>
<evidence type="ECO:0000256" key="4">
    <source>
        <dbReference type="ARBA" id="ARBA00022989"/>
    </source>
</evidence>
<evidence type="ECO:0000256" key="5">
    <source>
        <dbReference type="ARBA" id="ARBA00023136"/>
    </source>
</evidence>
<accession>A0A1M4WYS3</accession>
<proteinExistence type="predicted"/>
<dbReference type="GO" id="GO:0004577">
    <property type="term" value="F:N-acetylglucosaminyldiphosphodolichol N-acetylglucosaminyltransferase activity"/>
    <property type="evidence" value="ECO:0007669"/>
    <property type="project" value="TreeGrafter"/>
</dbReference>
<organism evidence="6 7">
    <name type="scientific">Desulfacinum infernum DSM 9756</name>
    <dbReference type="NCBI Taxonomy" id="1121391"/>
    <lineage>
        <taxon>Bacteria</taxon>
        <taxon>Pseudomonadati</taxon>
        <taxon>Thermodesulfobacteriota</taxon>
        <taxon>Syntrophobacteria</taxon>
        <taxon>Syntrophobacterales</taxon>
        <taxon>Syntrophobacteraceae</taxon>
        <taxon>Desulfacinum</taxon>
    </lineage>
</organism>
<evidence type="ECO:0000313" key="6">
    <source>
        <dbReference type="EMBL" id="SHE86112.1"/>
    </source>
</evidence>
<evidence type="ECO:0000256" key="2">
    <source>
        <dbReference type="ARBA" id="ARBA00022692"/>
    </source>
</evidence>
<dbReference type="GO" id="GO:0006488">
    <property type="term" value="P:dolichol-linked oligosaccharide biosynthetic process"/>
    <property type="evidence" value="ECO:0007669"/>
    <property type="project" value="InterPro"/>
</dbReference>
<sequence>MPRTNGQKKRLLVTLPGGGFFWETVALLSRFDDRFCYHYLTTRPLPETLRALGVPQGTEHRVSSLTQLGRPRKRHVGADLLRSLWEVGRVVRRVDPDVVIAVGTSLAIPLCVWARVLGRRALFVESITRVTVPSLTGRILDHLKLCDGLYVQWPESRALYKRAQFEGNIL</sequence>
<dbReference type="Pfam" id="PF08660">
    <property type="entry name" value="Alg14"/>
    <property type="match status" value="1"/>
</dbReference>
<protein>
    <submittedName>
        <fullName evidence="6">Oligosaccharide biosynthesis protein Alg14 like</fullName>
    </submittedName>
</protein>
<name>A0A1M4WYS3_9BACT</name>
<dbReference type="SUPFAM" id="SSF53756">
    <property type="entry name" value="UDP-Glycosyltransferase/glycogen phosphorylase"/>
    <property type="match status" value="1"/>
</dbReference>
<evidence type="ECO:0000256" key="3">
    <source>
        <dbReference type="ARBA" id="ARBA00022824"/>
    </source>
</evidence>